<protein>
    <submittedName>
        <fullName evidence="5">PucR family transcriptional regulator</fullName>
    </submittedName>
</protein>
<dbReference type="EMBL" id="CP015163">
    <property type="protein sequence ID" value="AXB41400.1"/>
    <property type="molecule type" value="Genomic_DNA"/>
</dbReference>
<dbReference type="InterPro" id="IPR051448">
    <property type="entry name" value="CdaR-like_regulators"/>
</dbReference>
<dbReference type="InterPro" id="IPR025736">
    <property type="entry name" value="PucR_C-HTH_dom"/>
</dbReference>
<organism evidence="5 6">
    <name type="scientific">Amycolatopsis albispora</name>
    <dbReference type="NCBI Taxonomy" id="1804986"/>
    <lineage>
        <taxon>Bacteria</taxon>
        <taxon>Bacillati</taxon>
        <taxon>Actinomycetota</taxon>
        <taxon>Actinomycetes</taxon>
        <taxon>Pseudonocardiales</taxon>
        <taxon>Pseudonocardiaceae</taxon>
        <taxon>Amycolatopsis</taxon>
    </lineage>
</organism>
<dbReference type="PANTHER" id="PTHR33744">
    <property type="entry name" value="CARBOHYDRATE DIACID REGULATOR"/>
    <property type="match status" value="1"/>
</dbReference>
<keyword evidence="6" id="KW-1185">Reference proteome</keyword>
<dbReference type="Pfam" id="PF07905">
    <property type="entry name" value="PucR"/>
    <property type="match status" value="1"/>
</dbReference>
<dbReference type="RefSeq" id="WP_113690656.1">
    <property type="nucleotide sequence ID" value="NZ_CP015163.1"/>
</dbReference>
<gene>
    <name evidence="5" type="ORF">A4R43_01735</name>
</gene>
<dbReference type="InterPro" id="IPR042070">
    <property type="entry name" value="PucR_C-HTH_sf"/>
</dbReference>
<comment type="similarity">
    <text evidence="1">Belongs to the CdaR family.</text>
</comment>
<evidence type="ECO:0000313" key="5">
    <source>
        <dbReference type="EMBL" id="AXB41400.1"/>
    </source>
</evidence>
<accession>A0A344L026</accession>
<dbReference type="InterPro" id="IPR041522">
    <property type="entry name" value="CdaR_GGDEF"/>
</dbReference>
<reference evidence="5 6" key="1">
    <citation type="submission" date="2016-04" db="EMBL/GenBank/DDBJ databases">
        <title>Complete genome sequence and analysis of deep-sea sediment isolate, Amycolatopsis sp. WP1.</title>
        <authorList>
            <person name="Wang H."/>
            <person name="Chen S."/>
            <person name="Wu Q."/>
        </authorList>
    </citation>
    <scope>NUCLEOTIDE SEQUENCE [LARGE SCALE GENOMIC DNA]</scope>
    <source>
        <strain evidence="5 6">WP1</strain>
    </source>
</reference>
<dbReference type="Pfam" id="PF17853">
    <property type="entry name" value="GGDEF_2"/>
    <property type="match status" value="1"/>
</dbReference>
<dbReference type="AlphaFoldDB" id="A0A344L026"/>
<evidence type="ECO:0000313" key="6">
    <source>
        <dbReference type="Proteomes" id="UP000250434"/>
    </source>
</evidence>
<dbReference type="OrthoDB" id="8450798at2"/>
<sequence length="526" mass="56564">MIPTVREVLALPLVTAGQPEVVGGAAHLDQPVRWVHISESSDPTGLLQGGELVLTTGLPLVGEPAKVSGYLHSLSAHGARGLIVELGTHLSTIPEGLGAAADSAGLPVVALARPIRFVEVTQRVHQMIIADRYEELEFARTTHEVFTSLNIARASTADIVARASRILAAPLVLEDLNRHVLAFSAAGHAPAELLENWAERSRRDSHDWSAVTVGLGPERWARLVLPVAADNPTRATTVLERAAQSLQLRRMIEQDRDALLGQAHGGLLEELRGGQISDEAEAITRATALGLRPGSQYAPLVVRSPRRPQQDVLDRGELDRALLTAVRRAVDAAGHTAILTLTREGTVACLISCDHADSALATITENLRRHRFRIEPESWVAGTAAPSSGVLQAAHGLAEAAQLAEAGLSLGEAHRLYRTTDVRLRGLLTLLQDDHRLQAFAERELGPLLDHDARTGPPLLPLLRTHLENGGAKTRTAEQTGLSRPTLYSRLSTLERILGVPLDSPESRTSLHVALMILDSRGHTST</sequence>
<dbReference type="InterPro" id="IPR012914">
    <property type="entry name" value="PucR_dom"/>
</dbReference>
<name>A0A344L026_9PSEU</name>
<evidence type="ECO:0000259" key="4">
    <source>
        <dbReference type="Pfam" id="PF17853"/>
    </source>
</evidence>
<evidence type="ECO:0000256" key="1">
    <source>
        <dbReference type="ARBA" id="ARBA00006754"/>
    </source>
</evidence>
<dbReference type="Pfam" id="PF13556">
    <property type="entry name" value="HTH_30"/>
    <property type="match status" value="1"/>
</dbReference>
<feature type="domain" description="Purine catabolism PurC-like" evidence="2">
    <location>
        <begin position="7"/>
        <end position="128"/>
    </location>
</feature>
<evidence type="ECO:0000259" key="3">
    <source>
        <dbReference type="Pfam" id="PF13556"/>
    </source>
</evidence>
<dbReference type="PANTHER" id="PTHR33744:SF1">
    <property type="entry name" value="DNA-BINDING TRANSCRIPTIONAL ACTIVATOR ADER"/>
    <property type="match status" value="1"/>
</dbReference>
<evidence type="ECO:0000259" key="2">
    <source>
        <dbReference type="Pfam" id="PF07905"/>
    </source>
</evidence>
<feature type="domain" description="CdaR GGDEF-like" evidence="4">
    <location>
        <begin position="274"/>
        <end position="404"/>
    </location>
</feature>
<dbReference type="Gene3D" id="1.10.10.2840">
    <property type="entry name" value="PucR C-terminal helix-turn-helix domain"/>
    <property type="match status" value="1"/>
</dbReference>
<feature type="domain" description="PucR C-terminal helix-turn-helix" evidence="3">
    <location>
        <begin position="459"/>
        <end position="516"/>
    </location>
</feature>
<dbReference type="Proteomes" id="UP000250434">
    <property type="component" value="Chromosome"/>
</dbReference>
<dbReference type="KEGG" id="aab:A4R43_01735"/>
<proteinExistence type="inferred from homology"/>